<dbReference type="Proteomes" id="UP000326340">
    <property type="component" value="Unassembled WGS sequence"/>
</dbReference>
<proteinExistence type="predicted"/>
<dbReference type="AlphaFoldDB" id="A0A5Q4BB19"/>
<reference evidence="1 2" key="1">
    <citation type="journal article" date="2019" name="Sci. Rep.">
        <title>Colletotrichum shisoi sp. nov., an anthracnose pathogen of Perilla frutescens in Japan: molecular phylogenetic, morphological and genomic evidence.</title>
        <authorList>
            <person name="Gan P."/>
            <person name="Tsushima A."/>
            <person name="Hiroyama R."/>
            <person name="Narusaka M."/>
            <person name="Takano Y."/>
            <person name="Narusaka Y."/>
            <person name="Kawaradani M."/>
            <person name="Damm U."/>
            <person name="Shirasu K."/>
        </authorList>
    </citation>
    <scope>NUCLEOTIDE SEQUENCE [LARGE SCALE GENOMIC DNA]</scope>
    <source>
        <strain evidence="1 2">PG-2018a</strain>
    </source>
</reference>
<sequence length="164" mass="18524">LIPTPATKLVPILASAACGLQFTGPDTNTDPNLSAPVTVSWEHNVAGADASWTVSDLSWRGDFVRGSTFFVHAPGEHQRLDRWDSTNGTQPQFERRWLRGPASSRRTKSSTSRPSFTHQMHLGVVLLWLRMGVWWRVPRTQRAHRRASSSFLSLRPLYSFRART</sequence>
<keyword evidence="2" id="KW-1185">Reference proteome</keyword>
<accession>A0A5Q4BB19</accession>
<feature type="non-terminal residue" evidence="1">
    <location>
        <position position="1"/>
    </location>
</feature>
<gene>
    <name evidence="1" type="ORF">CSHISOI_11512</name>
</gene>
<evidence type="ECO:0000313" key="1">
    <source>
        <dbReference type="EMBL" id="TQN63911.1"/>
    </source>
</evidence>
<protein>
    <submittedName>
        <fullName evidence="1">Uncharacterized protein</fullName>
    </submittedName>
</protein>
<organism evidence="1 2">
    <name type="scientific">Colletotrichum shisoi</name>
    <dbReference type="NCBI Taxonomy" id="2078593"/>
    <lineage>
        <taxon>Eukaryota</taxon>
        <taxon>Fungi</taxon>
        <taxon>Dikarya</taxon>
        <taxon>Ascomycota</taxon>
        <taxon>Pezizomycotina</taxon>
        <taxon>Sordariomycetes</taxon>
        <taxon>Hypocreomycetidae</taxon>
        <taxon>Glomerellales</taxon>
        <taxon>Glomerellaceae</taxon>
        <taxon>Colletotrichum</taxon>
        <taxon>Colletotrichum destructivum species complex</taxon>
    </lineage>
</organism>
<name>A0A5Q4BB19_9PEZI</name>
<dbReference type="OrthoDB" id="5217917at2759"/>
<comment type="caution">
    <text evidence="1">The sequence shown here is derived from an EMBL/GenBank/DDBJ whole genome shotgun (WGS) entry which is preliminary data.</text>
</comment>
<dbReference type="EMBL" id="PUHP01003300">
    <property type="protein sequence ID" value="TQN63911.1"/>
    <property type="molecule type" value="Genomic_DNA"/>
</dbReference>
<evidence type="ECO:0000313" key="2">
    <source>
        <dbReference type="Proteomes" id="UP000326340"/>
    </source>
</evidence>